<keyword evidence="3" id="KW-1185">Reference proteome</keyword>
<feature type="transmembrane region" description="Helical" evidence="1">
    <location>
        <begin position="106"/>
        <end position="133"/>
    </location>
</feature>
<reference evidence="2" key="1">
    <citation type="submission" date="2020-07" db="EMBL/GenBank/DDBJ databases">
        <title>Vallitalea pronyensis genome.</title>
        <authorList>
            <person name="Postec A."/>
        </authorList>
    </citation>
    <scope>NUCLEOTIDE SEQUENCE</scope>
    <source>
        <strain evidence="2">FatNI3</strain>
    </source>
</reference>
<organism evidence="2 3">
    <name type="scientific">Vallitalea pronyensis</name>
    <dbReference type="NCBI Taxonomy" id="1348613"/>
    <lineage>
        <taxon>Bacteria</taxon>
        <taxon>Bacillati</taxon>
        <taxon>Bacillota</taxon>
        <taxon>Clostridia</taxon>
        <taxon>Lachnospirales</taxon>
        <taxon>Vallitaleaceae</taxon>
        <taxon>Vallitalea</taxon>
    </lineage>
</organism>
<name>A0A8J8ML50_9FIRM</name>
<evidence type="ECO:0000313" key="2">
    <source>
        <dbReference type="EMBL" id="QUI23750.1"/>
    </source>
</evidence>
<keyword evidence="1" id="KW-1133">Transmembrane helix</keyword>
<evidence type="ECO:0000313" key="3">
    <source>
        <dbReference type="Proteomes" id="UP000683246"/>
    </source>
</evidence>
<evidence type="ECO:0000256" key="1">
    <source>
        <dbReference type="SAM" id="Phobius"/>
    </source>
</evidence>
<dbReference type="AlphaFoldDB" id="A0A8J8ML50"/>
<accession>A0A8J8ML50</accession>
<proteinExistence type="predicted"/>
<keyword evidence="1" id="KW-0812">Transmembrane</keyword>
<dbReference type="Proteomes" id="UP000683246">
    <property type="component" value="Chromosome"/>
</dbReference>
<feature type="transmembrane region" description="Helical" evidence="1">
    <location>
        <begin position="181"/>
        <end position="198"/>
    </location>
</feature>
<gene>
    <name evidence="2" type="ORF">HZI73_16265</name>
</gene>
<dbReference type="KEGG" id="vpy:HZI73_16265"/>
<keyword evidence="1" id="KW-0472">Membrane</keyword>
<feature type="transmembrane region" description="Helical" evidence="1">
    <location>
        <begin position="25"/>
        <end position="45"/>
    </location>
</feature>
<feature type="transmembrane region" description="Helical" evidence="1">
    <location>
        <begin position="153"/>
        <end position="174"/>
    </location>
</feature>
<feature type="transmembrane region" description="Helical" evidence="1">
    <location>
        <begin position="218"/>
        <end position="240"/>
    </location>
</feature>
<dbReference type="EMBL" id="CP058649">
    <property type="protein sequence ID" value="QUI23750.1"/>
    <property type="molecule type" value="Genomic_DNA"/>
</dbReference>
<dbReference type="RefSeq" id="WP_212694436.1">
    <property type="nucleotide sequence ID" value="NZ_CP058649.1"/>
</dbReference>
<sequence length="247" mass="28270">MVISNLQKRSLKGLLLNLFIDFKKVIMIGLAITSSIAVVNFILFIEKFFPSAYETINVRNSGLVLDIGFITAIITFCITIGISTSKNEFQSKFVFPLTRQIYAVGNFIYVVVGSYLFMVMVCGLELIETIIYMALDRFSDDFYFINTMTPSSYIIGFILSTSILIFIVSLVYIVTMYIRKYLFPSIITLAVLFGLFLTSEWFQKLLMDGFNGLWRMAFIQQLGVFWGLTILFHLIAYIPFRNMEVAS</sequence>
<feature type="transmembrane region" description="Helical" evidence="1">
    <location>
        <begin position="65"/>
        <end position="85"/>
    </location>
</feature>
<protein>
    <submittedName>
        <fullName evidence="2">Uncharacterized protein</fullName>
    </submittedName>
</protein>